<proteinExistence type="predicted"/>
<dbReference type="PANTHER" id="PTHR43952">
    <property type="entry name" value="MYB FAMILY TRANSCRIPTION FACTOR-RELATED"/>
    <property type="match status" value="1"/>
</dbReference>
<dbReference type="FunFam" id="1.10.10.60:FF:000154">
    <property type="entry name" value="Transcription factor SRM1"/>
    <property type="match status" value="1"/>
</dbReference>
<dbReference type="PROSITE" id="PS51293">
    <property type="entry name" value="SANT"/>
    <property type="match status" value="1"/>
</dbReference>
<evidence type="ECO:0000256" key="4">
    <source>
        <dbReference type="ARBA" id="ARBA00023242"/>
    </source>
</evidence>
<dbReference type="InterPro" id="IPR001005">
    <property type="entry name" value="SANT/Myb"/>
</dbReference>
<dbReference type="Proteomes" id="UP000829196">
    <property type="component" value="Unassembled WGS sequence"/>
</dbReference>
<dbReference type="SMR" id="A0A8T3C2B2"/>
<dbReference type="InterPro" id="IPR009057">
    <property type="entry name" value="Homeodomain-like_sf"/>
</dbReference>
<dbReference type="PROSITE" id="PS50090">
    <property type="entry name" value="MYB_LIKE"/>
    <property type="match status" value="1"/>
</dbReference>
<dbReference type="EMBL" id="JAGYWB010000004">
    <property type="protein sequence ID" value="KAI0523985.1"/>
    <property type="molecule type" value="Genomic_DNA"/>
</dbReference>
<feature type="transmembrane region" description="Helical" evidence="5">
    <location>
        <begin position="88"/>
        <end position="105"/>
    </location>
</feature>
<keyword evidence="5" id="KW-0472">Membrane</keyword>
<comment type="caution">
    <text evidence="8">The sequence shown here is derived from an EMBL/GenBank/DDBJ whole genome shotgun (WGS) entry which is preliminary data.</text>
</comment>
<dbReference type="GO" id="GO:0003700">
    <property type="term" value="F:DNA-binding transcription factor activity"/>
    <property type="evidence" value="ECO:0007669"/>
    <property type="project" value="InterPro"/>
</dbReference>
<dbReference type="GO" id="GO:0005634">
    <property type="term" value="C:nucleus"/>
    <property type="evidence" value="ECO:0007669"/>
    <property type="project" value="UniProtKB-SubCell"/>
</dbReference>
<dbReference type="InterPro" id="IPR017884">
    <property type="entry name" value="SANT_dom"/>
</dbReference>
<evidence type="ECO:0000256" key="2">
    <source>
        <dbReference type="ARBA" id="ARBA00023015"/>
    </source>
</evidence>
<dbReference type="PANTHER" id="PTHR43952:SF75">
    <property type="entry name" value="PROTEIN RADIALIS-LIKE 6"/>
    <property type="match status" value="1"/>
</dbReference>
<dbReference type="Gene3D" id="1.10.10.60">
    <property type="entry name" value="Homeodomain-like"/>
    <property type="match status" value="1"/>
</dbReference>
<comment type="subcellular location">
    <subcellularLocation>
        <location evidence="1">Nucleus</location>
    </subcellularLocation>
</comment>
<dbReference type="CDD" id="cd00167">
    <property type="entry name" value="SANT"/>
    <property type="match status" value="1"/>
</dbReference>
<sequence>MESRESGSTWTSEQNKLFERALAVYDEETPERWEKVASAVGGKSAEEVKLHYELLVEDLKHIESGSVPLPNYKFSGGGRKSTDKEKRFFVSNSSAFSLLFLLLRWPV</sequence>
<feature type="domain" description="SANT" evidence="7">
    <location>
        <begin position="5"/>
        <end position="60"/>
    </location>
</feature>
<dbReference type="SMART" id="SM00717">
    <property type="entry name" value="SANT"/>
    <property type="match status" value="1"/>
</dbReference>
<keyword evidence="5" id="KW-1133">Transmembrane helix</keyword>
<dbReference type="SUPFAM" id="SSF46689">
    <property type="entry name" value="Homeodomain-like"/>
    <property type="match status" value="1"/>
</dbReference>
<reference evidence="8" key="1">
    <citation type="journal article" date="2022" name="Front. Genet.">
        <title>Chromosome-Scale Assembly of the Dendrobium nobile Genome Provides Insights Into the Molecular Mechanism of the Biosynthesis of the Medicinal Active Ingredient of Dendrobium.</title>
        <authorList>
            <person name="Xu Q."/>
            <person name="Niu S.-C."/>
            <person name="Li K.-L."/>
            <person name="Zheng P.-J."/>
            <person name="Zhang X.-J."/>
            <person name="Jia Y."/>
            <person name="Liu Y."/>
            <person name="Niu Y.-X."/>
            <person name="Yu L.-H."/>
            <person name="Chen D.-F."/>
            <person name="Zhang G.-Q."/>
        </authorList>
    </citation>
    <scope>NUCLEOTIDE SEQUENCE</scope>
    <source>
        <tissue evidence="8">Leaf</tissue>
    </source>
</reference>
<dbReference type="InterPro" id="IPR044636">
    <property type="entry name" value="RADIALIS-like"/>
</dbReference>
<gene>
    <name evidence="8" type="ORF">KFK09_003349</name>
</gene>
<evidence type="ECO:0000259" key="6">
    <source>
        <dbReference type="PROSITE" id="PS50090"/>
    </source>
</evidence>
<keyword evidence="9" id="KW-1185">Reference proteome</keyword>
<keyword evidence="4" id="KW-0539">Nucleus</keyword>
<keyword evidence="5" id="KW-0812">Transmembrane</keyword>
<dbReference type="Pfam" id="PF23082">
    <property type="entry name" value="Myb_DNA-binding_2"/>
    <property type="match status" value="1"/>
</dbReference>
<dbReference type="OrthoDB" id="118550at2759"/>
<evidence type="ECO:0000313" key="9">
    <source>
        <dbReference type="Proteomes" id="UP000829196"/>
    </source>
</evidence>
<evidence type="ECO:0000256" key="3">
    <source>
        <dbReference type="ARBA" id="ARBA00023163"/>
    </source>
</evidence>
<keyword evidence="2" id="KW-0805">Transcription regulation</keyword>
<evidence type="ECO:0000313" key="8">
    <source>
        <dbReference type="EMBL" id="KAI0523985.1"/>
    </source>
</evidence>
<evidence type="ECO:0000256" key="1">
    <source>
        <dbReference type="ARBA" id="ARBA00004123"/>
    </source>
</evidence>
<name>A0A8T3C2B2_DENNO</name>
<dbReference type="AlphaFoldDB" id="A0A8T3C2B2"/>
<evidence type="ECO:0000256" key="5">
    <source>
        <dbReference type="SAM" id="Phobius"/>
    </source>
</evidence>
<evidence type="ECO:0000259" key="7">
    <source>
        <dbReference type="PROSITE" id="PS51293"/>
    </source>
</evidence>
<protein>
    <submittedName>
        <fullName evidence="8">Uncharacterized protein</fullName>
    </submittedName>
</protein>
<accession>A0A8T3C2B2</accession>
<feature type="domain" description="Myb-like" evidence="6">
    <location>
        <begin position="2"/>
        <end position="56"/>
    </location>
</feature>
<organism evidence="8 9">
    <name type="scientific">Dendrobium nobile</name>
    <name type="common">Orchid</name>
    <dbReference type="NCBI Taxonomy" id="94219"/>
    <lineage>
        <taxon>Eukaryota</taxon>
        <taxon>Viridiplantae</taxon>
        <taxon>Streptophyta</taxon>
        <taxon>Embryophyta</taxon>
        <taxon>Tracheophyta</taxon>
        <taxon>Spermatophyta</taxon>
        <taxon>Magnoliopsida</taxon>
        <taxon>Liliopsida</taxon>
        <taxon>Asparagales</taxon>
        <taxon>Orchidaceae</taxon>
        <taxon>Epidendroideae</taxon>
        <taxon>Malaxideae</taxon>
        <taxon>Dendrobiinae</taxon>
        <taxon>Dendrobium</taxon>
    </lineage>
</organism>
<keyword evidence="3" id="KW-0804">Transcription</keyword>